<gene>
    <name evidence="1" type="ORF">GJ698_02305</name>
</gene>
<evidence type="ECO:0000313" key="1">
    <source>
        <dbReference type="EMBL" id="MRW82922.1"/>
    </source>
</evidence>
<keyword evidence="2" id="KW-1185">Reference proteome</keyword>
<name>A0A844D2L9_9BURK</name>
<dbReference type="RefSeq" id="WP_154355957.1">
    <property type="nucleotide sequence ID" value="NZ_WKJL01000001.1"/>
</dbReference>
<comment type="caution">
    <text evidence="1">The sequence shown here is derived from an EMBL/GenBank/DDBJ whole genome shotgun (WGS) entry which is preliminary data.</text>
</comment>
<evidence type="ECO:0000313" key="2">
    <source>
        <dbReference type="Proteomes" id="UP000439986"/>
    </source>
</evidence>
<proteinExistence type="predicted"/>
<protein>
    <submittedName>
        <fullName evidence="1">Uncharacterized protein</fullName>
    </submittedName>
</protein>
<accession>A0A844D2L9</accession>
<dbReference type="EMBL" id="WKJL01000001">
    <property type="protein sequence ID" value="MRW82922.1"/>
    <property type="molecule type" value="Genomic_DNA"/>
</dbReference>
<reference evidence="1 2" key="1">
    <citation type="submission" date="2019-11" db="EMBL/GenBank/DDBJ databases">
        <title>Novel species isolated from a subtropical stream in China.</title>
        <authorList>
            <person name="Lu H."/>
        </authorList>
    </citation>
    <scope>NUCLEOTIDE SEQUENCE [LARGE SCALE GENOMIC DNA]</scope>
    <source>
        <strain evidence="1 2">FT26W</strain>
    </source>
</reference>
<dbReference type="Proteomes" id="UP000439986">
    <property type="component" value="Unassembled WGS sequence"/>
</dbReference>
<dbReference type="AlphaFoldDB" id="A0A844D2L9"/>
<sequence length="180" mass="19907">MSAAQLCFDFDAPQAVGPARRKRSVSPAAVRQAQEAENRRLKAYWEARDAEEAAEARAYWQVGMVTSMPLWAEVQDSTQKYTQMLPGVVESIDGDRAAVRIYAAPEYGCWMEDYPIHKKLAVNVQLRDLGRYALNEGLERVVAAGLLATGDSGLAAEVRAHHRNAMSNFAHEREIGMVAA</sequence>
<organism evidence="1 2">
    <name type="scientific">Duganella aquatilis</name>
    <dbReference type="NCBI Taxonomy" id="2666082"/>
    <lineage>
        <taxon>Bacteria</taxon>
        <taxon>Pseudomonadati</taxon>
        <taxon>Pseudomonadota</taxon>
        <taxon>Betaproteobacteria</taxon>
        <taxon>Burkholderiales</taxon>
        <taxon>Oxalobacteraceae</taxon>
        <taxon>Telluria group</taxon>
        <taxon>Duganella</taxon>
    </lineage>
</organism>